<accession>A0AAE0HWV3</accession>
<dbReference type="Proteomes" id="UP001283341">
    <property type="component" value="Unassembled WGS sequence"/>
</dbReference>
<proteinExistence type="predicted"/>
<evidence type="ECO:0000313" key="2">
    <source>
        <dbReference type="Proteomes" id="UP001283341"/>
    </source>
</evidence>
<keyword evidence="2" id="KW-1185">Reference proteome</keyword>
<dbReference type="EMBL" id="JAUEDM010000007">
    <property type="protein sequence ID" value="KAK3314368.1"/>
    <property type="molecule type" value="Genomic_DNA"/>
</dbReference>
<reference evidence="1" key="2">
    <citation type="submission" date="2023-06" db="EMBL/GenBank/DDBJ databases">
        <authorList>
            <consortium name="Lawrence Berkeley National Laboratory"/>
            <person name="Haridas S."/>
            <person name="Hensen N."/>
            <person name="Bonometti L."/>
            <person name="Westerberg I."/>
            <person name="Brannstrom I.O."/>
            <person name="Guillou S."/>
            <person name="Cros-Aarteil S."/>
            <person name="Calhoun S."/>
            <person name="Kuo A."/>
            <person name="Mondo S."/>
            <person name="Pangilinan J."/>
            <person name="Riley R."/>
            <person name="Labutti K."/>
            <person name="Andreopoulos B."/>
            <person name="Lipzen A."/>
            <person name="Chen C."/>
            <person name="Yanf M."/>
            <person name="Daum C."/>
            <person name="Ng V."/>
            <person name="Clum A."/>
            <person name="Steindorff A."/>
            <person name="Ohm R."/>
            <person name="Martin F."/>
            <person name="Silar P."/>
            <person name="Natvig D."/>
            <person name="Lalanne C."/>
            <person name="Gautier V."/>
            <person name="Ament-Velasquez S.L."/>
            <person name="Kruys A."/>
            <person name="Hutchinson M.I."/>
            <person name="Powell A.J."/>
            <person name="Barry K."/>
            <person name="Miller A.N."/>
            <person name="Grigoriev I.V."/>
            <person name="Debuchy R."/>
            <person name="Gladieux P."/>
            <person name="Thoren M.H."/>
            <person name="Johannesson H."/>
        </authorList>
    </citation>
    <scope>NUCLEOTIDE SEQUENCE</scope>
    <source>
        <strain evidence="1">CBS 118394</strain>
    </source>
</reference>
<comment type="caution">
    <text evidence="1">The sequence shown here is derived from an EMBL/GenBank/DDBJ whole genome shotgun (WGS) entry which is preliminary data.</text>
</comment>
<evidence type="ECO:0000313" key="1">
    <source>
        <dbReference type="EMBL" id="KAK3314368.1"/>
    </source>
</evidence>
<protein>
    <submittedName>
        <fullName evidence="1">Uncharacterized protein</fullName>
    </submittedName>
</protein>
<gene>
    <name evidence="1" type="ORF">B0H66DRAFT_568308</name>
</gene>
<sequence length="118" mass="13071">MVLRHEMKNRCLCVCLVPLLISSNSIVGVSFTSSALSRFKSSDNGTIEQLTFLWVQGASLNFSRFCTSNWKGFTVQYELFGVKGVGRSVPGFASACCTRKRQHSTKEVHTARRSGPSF</sequence>
<reference evidence="1" key="1">
    <citation type="journal article" date="2023" name="Mol. Phylogenet. Evol.">
        <title>Genome-scale phylogeny and comparative genomics of the fungal order Sordariales.</title>
        <authorList>
            <person name="Hensen N."/>
            <person name="Bonometti L."/>
            <person name="Westerberg I."/>
            <person name="Brannstrom I.O."/>
            <person name="Guillou S."/>
            <person name="Cros-Aarteil S."/>
            <person name="Calhoun S."/>
            <person name="Haridas S."/>
            <person name="Kuo A."/>
            <person name="Mondo S."/>
            <person name="Pangilinan J."/>
            <person name="Riley R."/>
            <person name="LaButti K."/>
            <person name="Andreopoulos B."/>
            <person name="Lipzen A."/>
            <person name="Chen C."/>
            <person name="Yan M."/>
            <person name="Daum C."/>
            <person name="Ng V."/>
            <person name="Clum A."/>
            <person name="Steindorff A."/>
            <person name="Ohm R.A."/>
            <person name="Martin F."/>
            <person name="Silar P."/>
            <person name="Natvig D.O."/>
            <person name="Lalanne C."/>
            <person name="Gautier V."/>
            <person name="Ament-Velasquez S.L."/>
            <person name="Kruys A."/>
            <person name="Hutchinson M.I."/>
            <person name="Powell A.J."/>
            <person name="Barry K."/>
            <person name="Miller A.N."/>
            <person name="Grigoriev I.V."/>
            <person name="Debuchy R."/>
            <person name="Gladieux P."/>
            <person name="Hiltunen Thoren M."/>
            <person name="Johannesson H."/>
        </authorList>
    </citation>
    <scope>NUCLEOTIDE SEQUENCE</scope>
    <source>
        <strain evidence="1">CBS 118394</strain>
    </source>
</reference>
<name>A0AAE0HWV3_9PEZI</name>
<organism evidence="1 2">
    <name type="scientific">Apodospora peruviana</name>
    <dbReference type="NCBI Taxonomy" id="516989"/>
    <lineage>
        <taxon>Eukaryota</taxon>
        <taxon>Fungi</taxon>
        <taxon>Dikarya</taxon>
        <taxon>Ascomycota</taxon>
        <taxon>Pezizomycotina</taxon>
        <taxon>Sordariomycetes</taxon>
        <taxon>Sordariomycetidae</taxon>
        <taxon>Sordariales</taxon>
        <taxon>Lasiosphaeriaceae</taxon>
        <taxon>Apodospora</taxon>
    </lineage>
</organism>
<dbReference type="AlphaFoldDB" id="A0AAE0HWV3"/>